<evidence type="ECO:0000259" key="1">
    <source>
        <dbReference type="Pfam" id="PF00534"/>
    </source>
</evidence>
<organism evidence="3">
    <name type="scientific">termite gut metagenome</name>
    <dbReference type="NCBI Taxonomy" id="433724"/>
    <lineage>
        <taxon>unclassified sequences</taxon>
        <taxon>metagenomes</taxon>
        <taxon>organismal metagenomes</taxon>
    </lineage>
</organism>
<name>A0A5J4SVG2_9ZZZZ</name>
<dbReference type="EC" id="2.4.1.301" evidence="3"/>
<keyword evidence="3" id="KW-0328">Glycosyltransferase</keyword>
<dbReference type="SUPFAM" id="SSF53756">
    <property type="entry name" value="UDP-Glycosyltransferase/glycogen phosphorylase"/>
    <property type="match status" value="1"/>
</dbReference>
<evidence type="ECO:0000259" key="2">
    <source>
        <dbReference type="Pfam" id="PF13439"/>
    </source>
</evidence>
<evidence type="ECO:0000313" key="3">
    <source>
        <dbReference type="EMBL" id="KAA6350189.1"/>
    </source>
</evidence>
<gene>
    <name evidence="3" type="ORF">EZS27_002455</name>
</gene>
<dbReference type="Gene3D" id="3.40.50.2000">
    <property type="entry name" value="Glycogen Phosphorylase B"/>
    <property type="match status" value="2"/>
</dbReference>
<feature type="domain" description="Glycosyltransferase subfamily 4-like N-terminal" evidence="2">
    <location>
        <begin position="15"/>
        <end position="174"/>
    </location>
</feature>
<dbReference type="Pfam" id="PF00534">
    <property type="entry name" value="Glycos_transf_1"/>
    <property type="match status" value="1"/>
</dbReference>
<accession>A0A5J4SVG2</accession>
<dbReference type="AlphaFoldDB" id="A0A5J4SVG2"/>
<feature type="domain" description="Glycosyl transferase family 1" evidence="1">
    <location>
        <begin position="192"/>
        <end position="349"/>
    </location>
</feature>
<dbReference type="InterPro" id="IPR050194">
    <property type="entry name" value="Glycosyltransferase_grp1"/>
</dbReference>
<dbReference type="Pfam" id="PF13439">
    <property type="entry name" value="Glyco_transf_4"/>
    <property type="match status" value="1"/>
</dbReference>
<dbReference type="GO" id="GO:0016757">
    <property type="term" value="F:glycosyltransferase activity"/>
    <property type="evidence" value="ECO:0007669"/>
    <property type="project" value="UniProtKB-KW"/>
</dbReference>
<dbReference type="EMBL" id="SNRY01000032">
    <property type="protein sequence ID" value="KAA6350189.1"/>
    <property type="molecule type" value="Genomic_DNA"/>
</dbReference>
<dbReference type="PANTHER" id="PTHR45947:SF3">
    <property type="entry name" value="SULFOQUINOVOSYL TRANSFERASE SQD2"/>
    <property type="match status" value="1"/>
</dbReference>
<keyword evidence="3" id="KW-0808">Transferase</keyword>
<proteinExistence type="predicted"/>
<comment type="caution">
    <text evidence="3">The sequence shown here is derived from an EMBL/GenBank/DDBJ whole genome shotgun (WGS) entry which is preliminary data.</text>
</comment>
<protein>
    <submittedName>
        <fullName evidence="3">Alpha-D-kanosaminyltransferase</fullName>
        <ecNumber evidence="3">2.4.1.301</ecNumber>
    </submittedName>
</protein>
<reference evidence="3" key="1">
    <citation type="submission" date="2019-03" db="EMBL/GenBank/DDBJ databases">
        <title>Single cell metagenomics reveals metabolic interactions within the superorganism composed of flagellate Streblomastix strix and complex community of Bacteroidetes bacteria on its surface.</title>
        <authorList>
            <person name="Treitli S.C."/>
            <person name="Kolisko M."/>
            <person name="Husnik F."/>
            <person name="Keeling P."/>
            <person name="Hampl V."/>
        </authorList>
    </citation>
    <scope>NUCLEOTIDE SEQUENCE</scope>
    <source>
        <strain evidence="3">STM</strain>
    </source>
</reference>
<dbReference type="InterPro" id="IPR028098">
    <property type="entry name" value="Glyco_trans_4-like_N"/>
</dbReference>
<dbReference type="InterPro" id="IPR001296">
    <property type="entry name" value="Glyco_trans_1"/>
</dbReference>
<sequence>MKILHISKYYPPYRGGIEDVCYNIVNNVSGFEQKVICFNDSRYSILSDVNNVEIIRIGILGEFASQPISFSLYRILRRYIKVFKPDIIHLHLPNPLMCLYILTLIPQSMKLILHWHSDIIAQRKLYKLFIPIERSILKRADKVLVTSLNYLENSIPLHDYKNKSIVLPNMISLEKMKLDEYSKIKITNLIATYKKKKIIFFMGRHVEYKGLEYLLEAERYISSDCIILIAGNGPLTEKLKQTYTSERIVFIGKISNDDVKVYMNTASVFAFPSITKNEAFGVALAEAMYCKAVPVTFAIKGSGVNWVNLKDITGLEVENGNSEEFGKAIDTLLQNNKLRMQFAENGYQRVLENFTMKTIRLQIENIYNSL</sequence>
<dbReference type="PANTHER" id="PTHR45947">
    <property type="entry name" value="SULFOQUINOVOSYL TRANSFERASE SQD2"/>
    <property type="match status" value="1"/>
</dbReference>